<reference evidence="5 6" key="1">
    <citation type="journal article" date="2013" name="Environ. Microbiol.">
        <title>Genome analysis of Chitinivibrio alkaliphilus gen. nov., sp. nov., a novel extremely haloalkaliphilic anaerobic chitinolytic bacterium from the candidate phylum Termite Group 3.</title>
        <authorList>
            <person name="Sorokin D.Y."/>
            <person name="Gumerov V.M."/>
            <person name="Rakitin A.L."/>
            <person name="Beletsky A.V."/>
            <person name="Damste J.S."/>
            <person name="Muyzer G."/>
            <person name="Mardanov A.V."/>
            <person name="Ravin N.V."/>
        </authorList>
    </citation>
    <scope>NUCLEOTIDE SEQUENCE [LARGE SCALE GENOMIC DNA]</scope>
    <source>
        <strain evidence="5 6">ACht1</strain>
    </source>
</reference>
<proteinExistence type="inferred from homology"/>
<dbReference type="InterPro" id="IPR041468">
    <property type="entry name" value="HTH_ParB/Spo0J"/>
</dbReference>
<dbReference type="PANTHER" id="PTHR33375">
    <property type="entry name" value="CHROMOSOME-PARTITIONING PROTEIN PARB-RELATED"/>
    <property type="match status" value="1"/>
</dbReference>
<dbReference type="Gene3D" id="1.10.10.2830">
    <property type="match status" value="1"/>
</dbReference>
<dbReference type="RefSeq" id="WP_022637427.1">
    <property type="nucleotide sequence ID" value="NZ_ASJR01000019.1"/>
</dbReference>
<dbReference type="Gene3D" id="3.90.1530.30">
    <property type="match status" value="1"/>
</dbReference>
<gene>
    <name evidence="5" type="ORF">CALK_2009</name>
</gene>
<dbReference type="FunFam" id="1.10.10.2830:FF:000001">
    <property type="entry name" value="Chromosome partitioning protein ParB"/>
    <property type="match status" value="1"/>
</dbReference>
<dbReference type="Pfam" id="PF02195">
    <property type="entry name" value="ParB_N"/>
    <property type="match status" value="1"/>
</dbReference>
<dbReference type="SUPFAM" id="SSF110849">
    <property type="entry name" value="ParB/Sulfiredoxin"/>
    <property type="match status" value="1"/>
</dbReference>
<keyword evidence="2" id="KW-0159">Chromosome partition</keyword>
<dbReference type="PANTHER" id="PTHR33375:SF1">
    <property type="entry name" value="CHROMOSOME-PARTITIONING PROTEIN PARB-RELATED"/>
    <property type="match status" value="1"/>
</dbReference>
<sequence length="298" mass="33153">MSTKKRKALGRGLEDLFSATGSDVPEDTTGIHGQEEEIPVSKIVVNPFQPRTDFDDTAIVELAESIRHQGLIQPIVVRRSGEVYQIVSGERRFRAMGRLGWERIPAIIRTSISDQKMLEIAIVENVQRVDLNDIEKGISYKRLLEECGLSHKELSERIGKSRSAITNCMRLLKLPAFVQDLVRKSEISMGHARALLSLEHAEEQVALAKEIVEKGLSVRAVEERVAANKQKPTPAKRSASALTETATHCVEQWKEAFGSSVSLKELSQGRVAVQVVFSSQEEFARSSQQITKASSHEK</sequence>
<dbReference type="AlphaFoldDB" id="U7D5A5"/>
<dbReference type="SMART" id="SM00470">
    <property type="entry name" value="ParB"/>
    <property type="match status" value="1"/>
</dbReference>
<dbReference type="Proteomes" id="UP000017148">
    <property type="component" value="Unassembled WGS sequence"/>
</dbReference>
<dbReference type="InterPro" id="IPR050336">
    <property type="entry name" value="Chromosome_partition/occlusion"/>
</dbReference>
<dbReference type="InterPro" id="IPR036086">
    <property type="entry name" value="ParB/Sulfiredoxin_sf"/>
</dbReference>
<dbReference type="GO" id="GO:0003677">
    <property type="term" value="F:DNA binding"/>
    <property type="evidence" value="ECO:0007669"/>
    <property type="project" value="UniProtKB-KW"/>
</dbReference>
<evidence type="ECO:0000256" key="3">
    <source>
        <dbReference type="ARBA" id="ARBA00023125"/>
    </source>
</evidence>
<organism evidence="5 6">
    <name type="scientific">Chitinivibrio alkaliphilus ACht1</name>
    <dbReference type="NCBI Taxonomy" id="1313304"/>
    <lineage>
        <taxon>Bacteria</taxon>
        <taxon>Pseudomonadati</taxon>
        <taxon>Fibrobacterota</taxon>
        <taxon>Chitinivibrionia</taxon>
        <taxon>Chitinivibrionales</taxon>
        <taxon>Chitinivibrionaceae</taxon>
        <taxon>Chitinivibrio</taxon>
    </lineage>
</organism>
<dbReference type="GO" id="GO:0007059">
    <property type="term" value="P:chromosome segregation"/>
    <property type="evidence" value="ECO:0007669"/>
    <property type="project" value="UniProtKB-KW"/>
</dbReference>
<dbReference type="OrthoDB" id="9802051at2"/>
<dbReference type="InterPro" id="IPR004437">
    <property type="entry name" value="ParB/RepB/Spo0J"/>
</dbReference>
<dbReference type="SUPFAM" id="SSF109709">
    <property type="entry name" value="KorB DNA-binding domain-like"/>
    <property type="match status" value="1"/>
</dbReference>
<comment type="similarity">
    <text evidence="1">Belongs to the ParB family.</text>
</comment>
<dbReference type="Pfam" id="PF17762">
    <property type="entry name" value="HTH_ParB"/>
    <property type="match status" value="1"/>
</dbReference>
<dbReference type="STRING" id="1313304.CALK_2009"/>
<evidence type="ECO:0000313" key="6">
    <source>
        <dbReference type="Proteomes" id="UP000017148"/>
    </source>
</evidence>
<dbReference type="CDD" id="cd16393">
    <property type="entry name" value="SPO0J_N"/>
    <property type="match status" value="1"/>
</dbReference>
<comment type="caution">
    <text evidence="5">The sequence shown here is derived from an EMBL/GenBank/DDBJ whole genome shotgun (WGS) entry which is preliminary data.</text>
</comment>
<evidence type="ECO:0000256" key="1">
    <source>
        <dbReference type="ARBA" id="ARBA00006295"/>
    </source>
</evidence>
<keyword evidence="6" id="KW-1185">Reference proteome</keyword>
<dbReference type="eggNOG" id="COG1475">
    <property type="taxonomic scope" value="Bacteria"/>
</dbReference>
<evidence type="ECO:0000256" key="2">
    <source>
        <dbReference type="ARBA" id="ARBA00022829"/>
    </source>
</evidence>
<dbReference type="GO" id="GO:0005694">
    <property type="term" value="C:chromosome"/>
    <property type="evidence" value="ECO:0007669"/>
    <property type="project" value="TreeGrafter"/>
</dbReference>
<accession>U7D5A5</accession>
<protein>
    <submittedName>
        <fullName evidence="5">ParB-like partition protein</fullName>
    </submittedName>
</protein>
<dbReference type="InterPro" id="IPR003115">
    <property type="entry name" value="ParB_N"/>
</dbReference>
<feature type="domain" description="ParB-like N-terminal" evidence="4">
    <location>
        <begin position="36"/>
        <end position="126"/>
    </location>
</feature>
<dbReference type="GO" id="GO:0045881">
    <property type="term" value="P:positive regulation of sporulation resulting in formation of a cellular spore"/>
    <property type="evidence" value="ECO:0007669"/>
    <property type="project" value="TreeGrafter"/>
</dbReference>
<dbReference type="EMBL" id="ASJR01000019">
    <property type="protein sequence ID" value="ERP31128.1"/>
    <property type="molecule type" value="Genomic_DNA"/>
</dbReference>
<name>U7D5A5_9BACT</name>
<evidence type="ECO:0000259" key="4">
    <source>
        <dbReference type="SMART" id="SM00470"/>
    </source>
</evidence>
<dbReference type="NCBIfam" id="TIGR00180">
    <property type="entry name" value="parB_part"/>
    <property type="match status" value="1"/>
</dbReference>
<keyword evidence="3" id="KW-0238">DNA-binding</keyword>
<evidence type="ECO:0000313" key="5">
    <source>
        <dbReference type="EMBL" id="ERP31128.1"/>
    </source>
</evidence>
<dbReference type="FunFam" id="3.90.1530.30:FF:000001">
    <property type="entry name" value="Chromosome partitioning protein ParB"/>
    <property type="match status" value="1"/>
</dbReference>